<organism evidence="4 5">
    <name type="scientific">Brassica napus</name>
    <name type="common">Rape</name>
    <dbReference type="NCBI Taxonomy" id="3708"/>
    <lineage>
        <taxon>Eukaryota</taxon>
        <taxon>Viridiplantae</taxon>
        <taxon>Streptophyta</taxon>
        <taxon>Embryophyta</taxon>
        <taxon>Tracheophyta</taxon>
        <taxon>Spermatophyta</taxon>
        <taxon>Magnoliopsida</taxon>
        <taxon>eudicotyledons</taxon>
        <taxon>Gunneridae</taxon>
        <taxon>Pentapetalae</taxon>
        <taxon>rosids</taxon>
        <taxon>malvids</taxon>
        <taxon>Brassicales</taxon>
        <taxon>Brassicaceae</taxon>
        <taxon>Brassiceae</taxon>
        <taxon>Brassica</taxon>
    </lineage>
</organism>
<dbReference type="SMART" id="SM00320">
    <property type="entry name" value="WD40"/>
    <property type="match status" value="2"/>
</dbReference>
<protein>
    <submittedName>
        <fullName evidence="4">Uncharacterized protein</fullName>
    </submittedName>
</protein>
<feature type="non-terminal residue" evidence="4">
    <location>
        <position position="1"/>
    </location>
</feature>
<dbReference type="PROSITE" id="PS00678">
    <property type="entry name" value="WD_REPEATS_1"/>
    <property type="match status" value="1"/>
</dbReference>
<keyword evidence="5" id="KW-1185">Reference proteome</keyword>
<evidence type="ECO:0000313" key="4">
    <source>
        <dbReference type="EMBL" id="KAH0928464.1"/>
    </source>
</evidence>
<accession>A0ABQ8DGE9</accession>
<dbReference type="PANTHER" id="PTHR22838:SF0">
    <property type="entry name" value="WD REPEAT-CONTAINING PROTEIN 26"/>
    <property type="match status" value="1"/>
</dbReference>
<dbReference type="Proteomes" id="UP000824890">
    <property type="component" value="Unassembled WGS sequence"/>
</dbReference>
<evidence type="ECO:0000256" key="2">
    <source>
        <dbReference type="ARBA" id="ARBA00022737"/>
    </source>
</evidence>
<dbReference type="InterPro" id="IPR036322">
    <property type="entry name" value="WD40_repeat_dom_sf"/>
</dbReference>
<dbReference type="InterPro" id="IPR019775">
    <property type="entry name" value="WD40_repeat_CS"/>
</dbReference>
<dbReference type="SUPFAM" id="SSF50978">
    <property type="entry name" value="WD40 repeat-like"/>
    <property type="match status" value="1"/>
</dbReference>
<name>A0ABQ8DGE9_BRANA</name>
<feature type="repeat" description="WD" evidence="3">
    <location>
        <begin position="69"/>
        <end position="95"/>
    </location>
</feature>
<dbReference type="InterPro" id="IPR001680">
    <property type="entry name" value="WD40_rpt"/>
</dbReference>
<evidence type="ECO:0000256" key="1">
    <source>
        <dbReference type="ARBA" id="ARBA00022574"/>
    </source>
</evidence>
<dbReference type="PROSITE" id="PS50082">
    <property type="entry name" value="WD_REPEATS_2"/>
    <property type="match status" value="1"/>
</dbReference>
<keyword evidence="2" id="KW-0677">Repeat</keyword>
<evidence type="ECO:0000313" key="5">
    <source>
        <dbReference type="Proteomes" id="UP000824890"/>
    </source>
</evidence>
<comment type="caution">
    <text evidence="4">The sequence shown here is derived from an EMBL/GenBank/DDBJ whole genome shotgun (WGS) entry which is preliminary data.</text>
</comment>
<keyword evidence="1 3" id="KW-0853">WD repeat</keyword>
<dbReference type="InterPro" id="IPR015943">
    <property type="entry name" value="WD40/YVTN_repeat-like_dom_sf"/>
</dbReference>
<dbReference type="EMBL" id="JAGKQM010000004">
    <property type="protein sequence ID" value="KAH0928464.1"/>
    <property type="molecule type" value="Genomic_DNA"/>
</dbReference>
<reference evidence="4 5" key="1">
    <citation type="submission" date="2021-05" db="EMBL/GenBank/DDBJ databases">
        <title>Genome Assembly of Synthetic Allotetraploid Brassica napus Reveals Homoeologous Exchanges between Subgenomes.</title>
        <authorList>
            <person name="Davis J.T."/>
        </authorList>
    </citation>
    <scope>NUCLEOTIDE SEQUENCE [LARGE SCALE GENOMIC DNA]</scope>
    <source>
        <strain evidence="5">cv. Da-Ae</strain>
        <tissue evidence="4">Seedling</tissue>
    </source>
</reference>
<dbReference type="PANTHER" id="PTHR22838">
    <property type="entry name" value="WD REPEAT PROTEIN 26-RELATED"/>
    <property type="match status" value="1"/>
</dbReference>
<sequence>LYIPSPTFKPYRHLKTLECGDLLRQILLDKTMILWSGTNYSLFHRYERRSCRTMQLGIFCITSAFSVTNGKYILTGSEDNCVYLWDLQHKTILQRLQGHTEALVSVSCHQVQKNHLDKTIRIWKQDT</sequence>
<proteinExistence type="predicted"/>
<gene>
    <name evidence="4" type="ORF">HID58_014191</name>
</gene>
<dbReference type="Pfam" id="PF00400">
    <property type="entry name" value="WD40"/>
    <property type="match status" value="1"/>
</dbReference>
<evidence type="ECO:0000256" key="3">
    <source>
        <dbReference type="PROSITE-ProRule" id="PRU00221"/>
    </source>
</evidence>
<dbReference type="InterPro" id="IPR051350">
    <property type="entry name" value="WD_repeat-ST_regulator"/>
</dbReference>
<dbReference type="Gene3D" id="2.130.10.10">
    <property type="entry name" value="YVTN repeat-like/Quinoprotein amine dehydrogenase"/>
    <property type="match status" value="1"/>
</dbReference>